<evidence type="ECO:0000256" key="4">
    <source>
        <dbReference type="SAM" id="MobiDB-lite"/>
    </source>
</evidence>
<proteinExistence type="predicted"/>
<dbReference type="OrthoDB" id="6159439at2759"/>
<dbReference type="GO" id="GO:0003677">
    <property type="term" value="F:DNA binding"/>
    <property type="evidence" value="ECO:0007669"/>
    <property type="project" value="UniProtKB-UniRule"/>
</dbReference>
<accession>A0A811UTX8</accession>
<dbReference type="InterPro" id="IPR001356">
    <property type="entry name" value="HD"/>
</dbReference>
<dbReference type="GO" id="GO:0006357">
    <property type="term" value="P:regulation of transcription by RNA polymerase II"/>
    <property type="evidence" value="ECO:0007669"/>
    <property type="project" value="TreeGrafter"/>
</dbReference>
<dbReference type="GO" id="GO:0005634">
    <property type="term" value="C:nucleus"/>
    <property type="evidence" value="ECO:0007669"/>
    <property type="project" value="UniProtKB-SubCell"/>
</dbReference>
<feature type="region of interest" description="Disordered" evidence="4">
    <location>
        <begin position="295"/>
        <end position="405"/>
    </location>
</feature>
<feature type="compositionally biased region" description="Low complexity" evidence="4">
    <location>
        <begin position="334"/>
        <end position="359"/>
    </location>
</feature>
<gene>
    <name evidence="6" type="ORF">CCAP1982_LOCUS11116</name>
</gene>
<keyword evidence="2 3" id="KW-0539">Nucleus</keyword>
<reference evidence="6" key="1">
    <citation type="submission" date="2020-11" db="EMBL/GenBank/DDBJ databases">
        <authorList>
            <person name="Whitehead M."/>
        </authorList>
    </citation>
    <scope>NUCLEOTIDE SEQUENCE</scope>
    <source>
        <strain evidence="6">EGII</strain>
    </source>
</reference>
<keyword evidence="2 3" id="KW-0238">DNA-binding</keyword>
<protein>
    <submittedName>
        <fullName evidence="6">(Mediterranean fruit fly) hypothetical protein</fullName>
    </submittedName>
</protein>
<comment type="caution">
    <text evidence="6">The sequence shown here is derived from an EMBL/GenBank/DDBJ whole genome shotgun (WGS) entry which is preliminary data.</text>
</comment>
<sequence>MLAELLIEKIQLIKSEKSHLTRRPRTSVKTDTYTTNATVSNAVREKNNICGVPRGELVTVAVSAISPHSKQSEMLLSRNSTISSTHEEDNAAPLGSAAAHDQSYDRLTSNMDGARNVHSPADGGRIGERVELCCNRCGNFAQVMNTKNYNNDEMLRRENNFKCDKCSHLSVVHAGSESVDSVEDDEEEPDIGIDDDMDEAELDPERDDEMDLHESEALRLPKIEDKEISTTTTATILKDNNTKPILKFSVSAILGDTREGVRVRNEFIQPQHIWPYLQQNFIHHTHFPHPAFLTHHPHTHPLAHAHPHLPPHHAHLPPPPHQLNAIGGAANGNSCQPQTAAASSSSPGSTISDSDNHSTGTGGSGSGCGSGSNSNSNNNNNNSNTNAIDIRPTYEGVGHNDCEDNNNRRLNLQLAQEKQQQQQHLATAHLQPQHPLQAHMTPHHSPLPGQVAGGHQVIAKPLPSRPTPFLPHSLQHPHLHSLLAHCRNPYMSVGAQVFPLPPGQGFPWAHSTRGKPRRGMMRRAVFSDSQRKGLEKRFQQQKYISKPDRKKLAERLGLKDSQISYVLSLSYYCSRYDMSQLLWNDCEKQIIFTSVKKAITA</sequence>
<dbReference type="EMBL" id="CAJHJT010000034">
    <property type="protein sequence ID" value="CAD7002632.1"/>
    <property type="molecule type" value="Genomic_DNA"/>
</dbReference>
<feature type="region of interest" description="Disordered" evidence="4">
    <location>
        <begin position="71"/>
        <end position="99"/>
    </location>
</feature>
<feature type="compositionally biased region" description="Acidic residues" evidence="4">
    <location>
        <begin position="180"/>
        <end position="198"/>
    </location>
</feature>
<feature type="compositionally biased region" description="Basic residues" evidence="4">
    <location>
        <begin position="295"/>
        <end position="315"/>
    </location>
</feature>
<dbReference type="CDD" id="cd00086">
    <property type="entry name" value="homeodomain"/>
    <property type="match status" value="1"/>
</dbReference>
<name>A0A811UTX8_CERCA</name>
<keyword evidence="7" id="KW-1185">Reference proteome</keyword>
<comment type="subcellular location">
    <subcellularLocation>
        <location evidence="1 2 3">Nucleus</location>
    </subcellularLocation>
</comment>
<dbReference type="PANTHER" id="PTHR24331">
    <property type="entry name" value="DBX"/>
    <property type="match status" value="1"/>
</dbReference>
<dbReference type="PANTHER" id="PTHR24331:SF0">
    <property type="entry name" value="DBX"/>
    <property type="match status" value="1"/>
</dbReference>
<feature type="compositionally biased region" description="Polar residues" evidence="4">
    <location>
        <begin position="71"/>
        <end position="84"/>
    </location>
</feature>
<feature type="compositionally biased region" description="Gly residues" evidence="4">
    <location>
        <begin position="360"/>
        <end position="370"/>
    </location>
</feature>
<dbReference type="SUPFAM" id="SSF46689">
    <property type="entry name" value="Homeodomain-like"/>
    <property type="match status" value="1"/>
</dbReference>
<dbReference type="InterPro" id="IPR051662">
    <property type="entry name" value="H2.0_Homeobox_NeuralPatt"/>
</dbReference>
<dbReference type="Proteomes" id="UP000606786">
    <property type="component" value="Unassembled WGS sequence"/>
</dbReference>
<dbReference type="InterPro" id="IPR009057">
    <property type="entry name" value="Homeodomain-like_sf"/>
</dbReference>
<evidence type="ECO:0000256" key="2">
    <source>
        <dbReference type="PROSITE-ProRule" id="PRU00108"/>
    </source>
</evidence>
<feature type="domain" description="Homeobox" evidence="5">
    <location>
        <begin position="517"/>
        <end position="563"/>
    </location>
</feature>
<dbReference type="Pfam" id="PF00046">
    <property type="entry name" value="Homeodomain"/>
    <property type="match status" value="1"/>
</dbReference>
<dbReference type="SMART" id="SM00389">
    <property type="entry name" value="HOX"/>
    <property type="match status" value="1"/>
</dbReference>
<evidence type="ECO:0000313" key="7">
    <source>
        <dbReference type="Proteomes" id="UP000606786"/>
    </source>
</evidence>
<dbReference type="PROSITE" id="PS50071">
    <property type="entry name" value="HOMEOBOX_2"/>
    <property type="match status" value="1"/>
</dbReference>
<organism evidence="6 7">
    <name type="scientific">Ceratitis capitata</name>
    <name type="common">Mediterranean fruit fly</name>
    <name type="synonym">Tephritis capitata</name>
    <dbReference type="NCBI Taxonomy" id="7213"/>
    <lineage>
        <taxon>Eukaryota</taxon>
        <taxon>Metazoa</taxon>
        <taxon>Ecdysozoa</taxon>
        <taxon>Arthropoda</taxon>
        <taxon>Hexapoda</taxon>
        <taxon>Insecta</taxon>
        <taxon>Pterygota</taxon>
        <taxon>Neoptera</taxon>
        <taxon>Endopterygota</taxon>
        <taxon>Diptera</taxon>
        <taxon>Brachycera</taxon>
        <taxon>Muscomorpha</taxon>
        <taxon>Tephritoidea</taxon>
        <taxon>Tephritidae</taxon>
        <taxon>Ceratitis</taxon>
        <taxon>Ceratitis</taxon>
    </lineage>
</organism>
<feature type="compositionally biased region" description="Low complexity" evidence="4">
    <location>
        <begin position="371"/>
        <end position="386"/>
    </location>
</feature>
<evidence type="ECO:0000313" key="6">
    <source>
        <dbReference type="EMBL" id="CAD7002632.1"/>
    </source>
</evidence>
<evidence type="ECO:0000256" key="1">
    <source>
        <dbReference type="ARBA" id="ARBA00004123"/>
    </source>
</evidence>
<evidence type="ECO:0000259" key="5">
    <source>
        <dbReference type="PROSITE" id="PS50071"/>
    </source>
</evidence>
<dbReference type="Gene3D" id="1.10.10.60">
    <property type="entry name" value="Homeodomain-like"/>
    <property type="match status" value="1"/>
</dbReference>
<dbReference type="AlphaFoldDB" id="A0A811UTX8"/>
<feature type="DNA-binding region" description="Homeobox" evidence="2">
    <location>
        <begin position="519"/>
        <end position="564"/>
    </location>
</feature>
<evidence type="ECO:0000256" key="3">
    <source>
        <dbReference type="RuleBase" id="RU000682"/>
    </source>
</evidence>
<keyword evidence="2 3" id="KW-0371">Homeobox</keyword>
<feature type="region of interest" description="Disordered" evidence="4">
    <location>
        <begin position="175"/>
        <end position="198"/>
    </location>
</feature>